<feature type="transmembrane region" description="Helical" evidence="6">
    <location>
        <begin position="258"/>
        <end position="277"/>
    </location>
</feature>
<comment type="caution">
    <text evidence="7">The sequence shown here is derived from an EMBL/GenBank/DDBJ whole genome shotgun (WGS) entry which is preliminary data.</text>
</comment>
<evidence type="ECO:0000313" key="8">
    <source>
        <dbReference type="Proteomes" id="UP000570361"/>
    </source>
</evidence>
<evidence type="ECO:0000256" key="5">
    <source>
        <dbReference type="ARBA" id="ARBA00023136"/>
    </source>
</evidence>
<feature type="transmembrane region" description="Helical" evidence="6">
    <location>
        <begin position="349"/>
        <end position="373"/>
    </location>
</feature>
<feature type="transmembrane region" description="Helical" evidence="6">
    <location>
        <begin position="430"/>
        <end position="453"/>
    </location>
</feature>
<organism evidence="7 8">
    <name type="scientific">Paenibacillus phyllosphaerae</name>
    <dbReference type="NCBI Taxonomy" id="274593"/>
    <lineage>
        <taxon>Bacteria</taxon>
        <taxon>Bacillati</taxon>
        <taxon>Bacillota</taxon>
        <taxon>Bacilli</taxon>
        <taxon>Bacillales</taxon>
        <taxon>Paenibacillaceae</taxon>
        <taxon>Paenibacillus</taxon>
    </lineage>
</organism>
<evidence type="ECO:0000256" key="2">
    <source>
        <dbReference type="ARBA" id="ARBA00022448"/>
    </source>
</evidence>
<feature type="transmembrane region" description="Helical" evidence="6">
    <location>
        <begin position="69"/>
        <end position="93"/>
    </location>
</feature>
<feature type="transmembrane region" description="Helical" evidence="6">
    <location>
        <begin position="473"/>
        <end position="498"/>
    </location>
</feature>
<gene>
    <name evidence="7" type="ORF">FHS18_002385</name>
</gene>
<proteinExistence type="predicted"/>
<dbReference type="RefSeq" id="WP_183600209.1">
    <property type="nucleotide sequence ID" value="NZ_JACHXK010000004.1"/>
</dbReference>
<dbReference type="Pfam" id="PF13520">
    <property type="entry name" value="AA_permease_2"/>
    <property type="match status" value="1"/>
</dbReference>
<feature type="transmembrane region" description="Helical" evidence="6">
    <location>
        <begin position="216"/>
        <end position="238"/>
    </location>
</feature>
<dbReference type="PANTHER" id="PTHR45649:SF26">
    <property type="entry name" value="OS04G0435100 PROTEIN"/>
    <property type="match status" value="1"/>
</dbReference>
<keyword evidence="2" id="KW-0813">Transport</keyword>
<evidence type="ECO:0000256" key="3">
    <source>
        <dbReference type="ARBA" id="ARBA00022692"/>
    </source>
</evidence>
<dbReference type="GO" id="GO:0022857">
    <property type="term" value="F:transmembrane transporter activity"/>
    <property type="evidence" value="ECO:0007669"/>
    <property type="project" value="InterPro"/>
</dbReference>
<evidence type="ECO:0000256" key="4">
    <source>
        <dbReference type="ARBA" id="ARBA00022989"/>
    </source>
</evidence>
<keyword evidence="5 6" id="KW-0472">Membrane</keyword>
<dbReference type="PANTHER" id="PTHR45649">
    <property type="entry name" value="AMINO-ACID PERMEASE BAT1"/>
    <property type="match status" value="1"/>
</dbReference>
<evidence type="ECO:0000256" key="1">
    <source>
        <dbReference type="ARBA" id="ARBA00004141"/>
    </source>
</evidence>
<feature type="transmembrane region" description="Helical" evidence="6">
    <location>
        <begin position="99"/>
        <end position="117"/>
    </location>
</feature>
<protein>
    <submittedName>
        <fullName evidence="7">Amino acid transporter</fullName>
    </submittedName>
</protein>
<feature type="transmembrane region" description="Helical" evidence="6">
    <location>
        <begin position="298"/>
        <end position="322"/>
    </location>
</feature>
<feature type="transmembrane region" description="Helical" evidence="6">
    <location>
        <begin position="404"/>
        <end position="424"/>
    </location>
</feature>
<feature type="transmembrane region" description="Helical" evidence="6">
    <location>
        <begin position="186"/>
        <end position="204"/>
    </location>
</feature>
<keyword evidence="3 6" id="KW-0812">Transmembrane</keyword>
<keyword evidence="4 6" id="KW-1133">Transmembrane helix</keyword>
<dbReference type="EMBL" id="JACHXK010000004">
    <property type="protein sequence ID" value="MBB3110318.1"/>
    <property type="molecule type" value="Genomic_DNA"/>
</dbReference>
<accession>A0A7W5AX17</accession>
<dbReference type="InterPro" id="IPR002293">
    <property type="entry name" value="AA/rel_permease1"/>
</dbReference>
<dbReference type="AlphaFoldDB" id="A0A7W5AX17"/>
<dbReference type="Gene3D" id="1.20.1740.10">
    <property type="entry name" value="Amino acid/polyamine transporter I"/>
    <property type="match status" value="1"/>
</dbReference>
<feature type="transmembrane region" description="Helical" evidence="6">
    <location>
        <begin position="150"/>
        <end position="171"/>
    </location>
</feature>
<evidence type="ECO:0000313" key="7">
    <source>
        <dbReference type="EMBL" id="MBB3110318.1"/>
    </source>
</evidence>
<reference evidence="7 8" key="1">
    <citation type="submission" date="2020-08" db="EMBL/GenBank/DDBJ databases">
        <title>Genomic Encyclopedia of Type Strains, Phase III (KMG-III): the genomes of soil and plant-associated and newly described type strains.</title>
        <authorList>
            <person name="Whitman W."/>
        </authorList>
    </citation>
    <scope>NUCLEOTIDE SEQUENCE [LARGE SCALE GENOMIC DNA]</scope>
    <source>
        <strain evidence="7 8">CECT 5862</strain>
    </source>
</reference>
<name>A0A7W5AX17_9BACL</name>
<dbReference type="PIRSF" id="PIRSF006060">
    <property type="entry name" value="AA_transporter"/>
    <property type="match status" value="1"/>
</dbReference>
<feature type="transmembrane region" description="Helical" evidence="6">
    <location>
        <begin position="6"/>
        <end position="23"/>
    </location>
</feature>
<dbReference type="Proteomes" id="UP000570361">
    <property type="component" value="Unassembled WGS sequence"/>
</dbReference>
<feature type="transmembrane region" description="Helical" evidence="6">
    <location>
        <begin position="504"/>
        <end position="522"/>
    </location>
</feature>
<comment type="subcellular location">
    <subcellularLocation>
        <location evidence="1">Membrane</location>
        <topology evidence="1">Multi-pass membrane protein</topology>
    </subcellularLocation>
</comment>
<keyword evidence="8" id="KW-1185">Reference proteome</keyword>
<dbReference type="GO" id="GO:0016020">
    <property type="term" value="C:membrane"/>
    <property type="evidence" value="ECO:0007669"/>
    <property type="project" value="UniProtKB-SubCell"/>
</dbReference>
<evidence type="ECO:0000256" key="6">
    <source>
        <dbReference type="SAM" id="Phobius"/>
    </source>
</evidence>
<sequence>MLAVLLGFGLFVLVCFLALYLGMTAQQQVRLSLHQSLHDHSKYVRFMQDKHDLNRLGYAQQLTRRLNGFSVFAVPFSGMSVMTGAALLLLPALAQGGPWLLSFGWPILGLFTLLVACSHAAQSSAYPTAGGIYHSTVAAGGRRTGITAGWLQFLGTLFLLAGSNLLLAYWLTSTIAVMGSFELERWHFLGLLAGLYASQYLYSVRAASSLGRYLTGTAWMQVAAIVLTLVLLSISRWGGYLPLTEMFRWHHPFDVSGGSSSLASALTGLLLLARPLMGAEHTATLAEETVDPRIQIPWAIFLSTVYVFIFGYILFAILFIHYPLVPDQHVTWQLLLDDIASRWELWGDWLSPLCMVIVLWSGWSSGLVAMTAASRLWLAMSRDETVPLARLGTKVSRRWRVPHVALFGAAGLSMLAAFLLLAIHDNGETELAICVQLLALGMLGLHGAAWISVGARRIASIRHKTLAAGPWQLGVWGPIVEYAALGFLLLMIGGAAWLLTASSWLVVGVALITIWLATVRRIRHSRRKEFVKATGANRFSRRQLEELIQIERNYTEL</sequence>